<gene>
    <name evidence="3" type="ORF">K1Y72_33910</name>
</gene>
<accession>A0ABS7G4I9</accession>
<comment type="caution">
    <text evidence="3">The sequence shown here is derived from an EMBL/GenBank/DDBJ whole genome shotgun (WGS) entry which is preliminary data.</text>
</comment>
<keyword evidence="4" id="KW-1185">Reference proteome</keyword>
<evidence type="ECO:0000313" key="3">
    <source>
        <dbReference type="EMBL" id="MBW8487391.1"/>
    </source>
</evidence>
<dbReference type="InterPro" id="IPR052019">
    <property type="entry name" value="F420H2_bilvrd_red/Heme_oxyg"/>
</dbReference>
<dbReference type="PANTHER" id="PTHR35176">
    <property type="entry name" value="HEME OXYGENASE HI_0854-RELATED"/>
    <property type="match status" value="1"/>
</dbReference>
<organism evidence="3 4">
    <name type="scientific">Actinomadura parmotrematis</name>
    <dbReference type="NCBI Taxonomy" id="2864039"/>
    <lineage>
        <taxon>Bacteria</taxon>
        <taxon>Bacillati</taxon>
        <taxon>Actinomycetota</taxon>
        <taxon>Actinomycetes</taxon>
        <taxon>Streptosporangiales</taxon>
        <taxon>Thermomonosporaceae</taxon>
        <taxon>Actinomadura</taxon>
    </lineage>
</organism>
<feature type="domain" description="Pyridoxamine 5'-phosphate oxidase N-terminal" evidence="2">
    <location>
        <begin position="5"/>
        <end position="126"/>
    </location>
</feature>
<dbReference type="InterPro" id="IPR012349">
    <property type="entry name" value="Split_barrel_FMN-bd"/>
</dbReference>
<dbReference type="PANTHER" id="PTHR35176:SF6">
    <property type="entry name" value="HEME OXYGENASE HI_0854-RELATED"/>
    <property type="match status" value="1"/>
</dbReference>
<evidence type="ECO:0000259" key="2">
    <source>
        <dbReference type="Pfam" id="PF01243"/>
    </source>
</evidence>
<keyword evidence="1" id="KW-0560">Oxidoreductase</keyword>
<evidence type="ECO:0000256" key="1">
    <source>
        <dbReference type="ARBA" id="ARBA00023002"/>
    </source>
</evidence>
<proteinExistence type="predicted"/>
<dbReference type="Proteomes" id="UP000774570">
    <property type="component" value="Unassembled WGS sequence"/>
</dbReference>
<dbReference type="Pfam" id="PF01243">
    <property type="entry name" value="PNPOx_N"/>
    <property type="match status" value="1"/>
</dbReference>
<dbReference type="EMBL" id="JAIBOA010000033">
    <property type="protein sequence ID" value="MBW8487391.1"/>
    <property type="molecule type" value="Genomic_DNA"/>
</dbReference>
<name>A0ABS7G4I9_9ACTN</name>
<dbReference type="InterPro" id="IPR011576">
    <property type="entry name" value="Pyridox_Oxase_N"/>
</dbReference>
<reference evidence="3 4" key="1">
    <citation type="submission" date="2021-07" db="EMBL/GenBank/DDBJ databases">
        <title>Actinomadura sp. PM05-2 isolated from lichen.</title>
        <authorList>
            <person name="Somphong A."/>
            <person name="Phongsopitanun W."/>
            <person name="Tanasupawat S."/>
            <person name="Peongsungnone V."/>
        </authorList>
    </citation>
    <scope>NUCLEOTIDE SEQUENCE [LARGE SCALE GENOMIC DNA]</scope>
    <source>
        <strain evidence="3 4">PM05-2</strain>
    </source>
</reference>
<dbReference type="Gene3D" id="2.30.110.10">
    <property type="entry name" value="Electron Transport, Fmn-binding Protein, Chain A"/>
    <property type="match status" value="1"/>
</dbReference>
<sequence length="129" mass="13934">MAATLDDKARALFDGVNHAVVTTLNADGGPQSSVVWVKTDGDDVLFSTTRERRKAANLERDGRVSILVLEEGNPYSYAEVRGTATLEDDPDGALIADLSQKYTGGEFTEPTPGAHRVIVRIRPAHVVSR</sequence>
<dbReference type="SUPFAM" id="SSF50475">
    <property type="entry name" value="FMN-binding split barrel"/>
    <property type="match status" value="1"/>
</dbReference>
<dbReference type="NCBIfam" id="TIGR03618">
    <property type="entry name" value="Rv1155_F420"/>
    <property type="match status" value="1"/>
</dbReference>
<evidence type="ECO:0000313" key="4">
    <source>
        <dbReference type="Proteomes" id="UP000774570"/>
    </source>
</evidence>
<dbReference type="RefSeq" id="WP_220170624.1">
    <property type="nucleotide sequence ID" value="NZ_JAIBOA010000033.1"/>
</dbReference>
<dbReference type="InterPro" id="IPR019920">
    <property type="entry name" value="F420-binding_dom_put"/>
</dbReference>
<protein>
    <submittedName>
        <fullName evidence="3">PPOX class F420-dependent oxidoreductase</fullName>
    </submittedName>
</protein>